<dbReference type="AlphaFoldDB" id="A0A401RGG2"/>
<organism evidence="14 15">
    <name type="scientific">Chiloscyllium punctatum</name>
    <name type="common">Brownbanded bambooshark</name>
    <name type="synonym">Hemiscyllium punctatum</name>
    <dbReference type="NCBI Taxonomy" id="137246"/>
    <lineage>
        <taxon>Eukaryota</taxon>
        <taxon>Metazoa</taxon>
        <taxon>Chordata</taxon>
        <taxon>Craniata</taxon>
        <taxon>Vertebrata</taxon>
        <taxon>Chondrichthyes</taxon>
        <taxon>Elasmobranchii</taxon>
        <taxon>Galeomorphii</taxon>
        <taxon>Galeoidea</taxon>
        <taxon>Orectolobiformes</taxon>
        <taxon>Hemiscylliidae</taxon>
        <taxon>Chiloscyllium</taxon>
    </lineage>
</organism>
<evidence type="ECO:0000256" key="5">
    <source>
        <dbReference type="ARBA" id="ARBA00023015"/>
    </source>
</evidence>
<dbReference type="CDD" id="cd01177">
    <property type="entry name" value="IPT_NFkappaB"/>
    <property type="match status" value="1"/>
</dbReference>
<dbReference type="Pfam" id="PF00554">
    <property type="entry name" value="RHD_DNA_bind"/>
    <property type="match status" value="1"/>
</dbReference>
<dbReference type="InterPro" id="IPR030492">
    <property type="entry name" value="RHD_CS"/>
</dbReference>
<dbReference type="Pfam" id="PF12796">
    <property type="entry name" value="Ank_2"/>
    <property type="match status" value="1"/>
</dbReference>
<name>A0A401RGG2_CHIPU</name>
<evidence type="ECO:0000256" key="9">
    <source>
        <dbReference type="ARBA" id="ARBA00023163"/>
    </source>
</evidence>
<dbReference type="Gene3D" id="1.25.40.20">
    <property type="entry name" value="Ankyrin repeat-containing domain"/>
    <property type="match status" value="1"/>
</dbReference>
<dbReference type="GO" id="GO:0000978">
    <property type="term" value="F:RNA polymerase II cis-regulatory region sequence-specific DNA binding"/>
    <property type="evidence" value="ECO:0007669"/>
    <property type="project" value="TreeGrafter"/>
</dbReference>
<dbReference type="InterPro" id="IPR002110">
    <property type="entry name" value="Ankyrin_rpt"/>
</dbReference>
<dbReference type="InterPro" id="IPR008967">
    <property type="entry name" value="p53-like_TF_DNA-bd_sf"/>
</dbReference>
<dbReference type="InterPro" id="IPR011029">
    <property type="entry name" value="DEATH-like_dom_sf"/>
</dbReference>
<keyword evidence="6 11" id="KW-0040">ANK repeat</keyword>
<dbReference type="InterPro" id="IPR000488">
    <property type="entry name" value="Death_dom"/>
</dbReference>
<dbReference type="Pfam" id="PF16179">
    <property type="entry name" value="RHD_dimer"/>
    <property type="match status" value="1"/>
</dbReference>
<dbReference type="GO" id="GO:0005737">
    <property type="term" value="C:cytoplasm"/>
    <property type="evidence" value="ECO:0007669"/>
    <property type="project" value="UniProtKB-SubCell"/>
</dbReference>
<accession>A0A401RGG2</accession>
<evidence type="ECO:0000259" key="13">
    <source>
        <dbReference type="PROSITE" id="PS50254"/>
    </source>
</evidence>
<dbReference type="PRINTS" id="PR00057">
    <property type="entry name" value="NFKBTNSCPFCT"/>
</dbReference>
<evidence type="ECO:0000256" key="11">
    <source>
        <dbReference type="PROSITE-ProRule" id="PRU00023"/>
    </source>
</evidence>
<dbReference type="InterPro" id="IPR000451">
    <property type="entry name" value="NFkB/Dor"/>
</dbReference>
<dbReference type="InterPro" id="IPR032397">
    <property type="entry name" value="RHD_dimer"/>
</dbReference>
<dbReference type="EMBL" id="BEZZ01002670">
    <property type="protein sequence ID" value="GCC17239.1"/>
    <property type="molecule type" value="Genomic_DNA"/>
</dbReference>
<feature type="repeat" description="ANK" evidence="11">
    <location>
        <begin position="531"/>
        <end position="563"/>
    </location>
</feature>
<gene>
    <name evidence="14" type="ORF">chiPu_0020511</name>
</gene>
<evidence type="ECO:0000256" key="10">
    <source>
        <dbReference type="ARBA" id="ARBA00023242"/>
    </source>
</evidence>
<dbReference type="STRING" id="137246.A0A401RGG2"/>
<evidence type="ECO:0000256" key="1">
    <source>
        <dbReference type="ARBA" id="ARBA00004123"/>
    </source>
</evidence>
<dbReference type="SMART" id="SM00248">
    <property type="entry name" value="ANK"/>
    <property type="match status" value="3"/>
</dbReference>
<dbReference type="InterPro" id="IPR011539">
    <property type="entry name" value="RHD_DNA_bind_dom"/>
</dbReference>
<keyword evidence="9" id="KW-0804">Transcription</keyword>
<feature type="region of interest" description="Disordered" evidence="12">
    <location>
        <begin position="399"/>
        <end position="443"/>
    </location>
</feature>
<keyword evidence="10" id="KW-0539">Nucleus</keyword>
<dbReference type="OMA" id="QXVFDIL"/>
<dbReference type="FunFam" id="2.60.40.340:FF:000004">
    <property type="entry name" value="Nuclear factor NF-kappa-B p105 subunit isoform 1"/>
    <property type="match status" value="1"/>
</dbReference>
<protein>
    <recommendedName>
        <fullName evidence="13">RHD domain-containing protein</fullName>
    </recommendedName>
</protein>
<evidence type="ECO:0000256" key="2">
    <source>
        <dbReference type="ARBA" id="ARBA00004496"/>
    </source>
</evidence>
<keyword evidence="3" id="KW-0963">Cytoplasm</keyword>
<dbReference type="SMART" id="SM00005">
    <property type="entry name" value="DEATH"/>
    <property type="match status" value="1"/>
</dbReference>
<dbReference type="CDD" id="cd08310">
    <property type="entry name" value="Death_NFkB-like"/>
    <property type="match status" value="1"/>
</dbReference>
<keyword evidence="4" id="KW-0677">Repeat</keyword>
<dbReference type="InterPro" id="IPR036770">
    <property type="entry name" value="Ankyrin_rpt-contain_sf"/>
</dbReference>
<evidence type="ECO:0000256" key="6">
    <source>
        <dbReference type="ARBA" id="ARBA00023043"/>
    </source>
</evidence>
<dbReference type="Gene3D" id="1.10.533.10">
    <property type="entry name" value="Death Domain, Fas"/>
    <property type="match status" value="1"/>
</dbReference>
<dbReference type="PANTHER" id="PTHR24169:SF21">
    <property type="entry name" value="NUCLEAR FACTOR NF-KAPPA-B P100 SUBUNIT"/>
    <property type="match status" value="1"/>
</dbReference>
<feature type="compositionally biased region" description="Polar residues" evidence="12">
    <location>
        <begin position="415"/>
        <end position="443"/>
    </location>
</feature>
<evidence type="ECO:0000256" key="4">
    <source>
        <dbReference type="ARBA" id="ARBA00022737"/>
    </source>
</evidence>
<keyword evidence="5" id="KW-0805">Transcription regulation</keyword>
<dbReference type="InterPro" id="IPR037059">
    <property type="entry name" value="RHD_DNA_bind_dom_sf"/>
</dbReference>
<feature type="region of interest" description="Disordered" evidence="12">
    <location>
        <begin position="751"/>
        <end position="775"/>
    </location>
</feature>
<dbReference type="Gene3D" id="2.60.40.340">
    <property type="entry name" value="Rel homology domain (RHD), DNA-binding domain"/>
    <property type="match status" value="1"/>
</dbReference>
<dbReference type="SUPFAM" id="SSF49417">
    <property type="entry name" value="p53-like transcription factors"/>
    <property type="match status" value="1"/>
</dbReference>
<dbReference type="PROSITE" id="PS50088">
    <property type="entry name" value="ANK_REPEAT"/>
    <property type="match status" value="2"/>
</dbReference>
<dbReference type="PROSITE" id="PS50297">
    <property type="entry name" value="ANK_REP_REGION"/>
    <property type="match status" value="2"/>
</dbReference>
<dbReference type="InterPro" id="IPR002909">
    <property type="entry name" value="IPT_dom"/>
</dbReference>
<dbReference type="GO" id="GO:0005634">
    <property type="term" value="C:nucleus"/>
    <property type="evidence" value="ECO:0007669"/>
    <property type="project" value="UniProtKB-SubCell"/>
</dbReference>
<proteinExistence type="predicted"/>
<evidence type="ECO:0000256" key="3">
    <source>
        <dbReference type="ARBA" id="ARBA00022490"/>
    </source>
</evidence>
<evidence type="ECO:0000313" key="14">
    <source>
        <dbReference type="EMBL" id="GCC17239.1"/>
    </source>
</evidence>
<dbReference type="InterPro" id="IPR033926">
    <property type="entry name" value="IPT_NFkappaB"/>
</dbReference>
<dbReference type="GO" id="GO:0007165">
    <property type="term" value="P:signal transduction"/>
    <property type="evidence" value="ECO:0007669"/>
    <property type="project" value="InterPro"/>
</dbReference>
<evidence type="ECO:0000256" key="8">
    <source>
        <dbReference type="ARBA" id="ARBA00023159"/>
    </source>
</evidence>
<dbReference type="InterPro" id="IPR014756">
    <property type="entry name" value="Ig_E-set"/>
</dbReference>
<dbReference type="Pfam" id="PF00531">
    <property type="entry name" value="Death"/>
    <property type="match status" value="1"/>
</dbReference>
<comment type="caution">
    <text evidence="14">The sequence shown here is derived from an EMBL/GenBank/DDBJ whole genome shotgun (WGS) entry which is preliminary data.</text>
</comment>
<comment type="subcellular location">
    <subcellularLocation>
        <location evidence="2">Cytoplasm</location>
    </subcellularLocation>
    <subcellularLocation>
        <location evidence="1">Nucleus</location>
    </subcellularLocation>
</comment>
<dbReference type="GO" id="GO:0000981">
    <property type="term" value="F:DNA-binding transcription factor activity, RNA polymerase II-specific"/>
    <property type="evidence" value="ECO:0007669"/>
    <property type="project" value="TreeGrafter"/>
</dbReference>
<dbReference type="InterPro" id="IPR013783">
    <property type="entry name" value="Ig-like_fold"/>
</dbReference>
<feature type="repeat" description="ANK" evidence="11">
    <location>
        <begin position="564"/>
        <end position="587"/>
    </location>
</feature>
<dbReference type="Gene3D" id="2.60.40.10">
    <property type="entry name" value="Immunoglobulins"/>
    <property type="match status" value="1"/>
</dbReference>
<dbReference type="PANTHER" id="PTHR24169">
    <property type="entry name" value="NUCLEAR FACTOR NF-KAPPA-B PROTEIN"/>
    <property type="match status" value="1"/>
</dbReference>
<dbReference type="SUPFAM" id="SSF81296">
    <property type="entry name" value="E set domains"/>
    <property type="match status" value="1"/>
</dbReference>
<feature type="domain" description="RHD" evidence="13">
    <location>
        <begin position="35"/>
        <end position="233"/>
    </location>
</feature>
<dbReference type="SUPFAM" id="SSF47986">
    <property type="entry name" value="DEATH domain"/>
    <property type="match status" value="1"/>
</dbReference>
<evidence type="ECO:0000256" key="12">
    <source>
        <dbReference type="SAM" id="MobiDB-lite"/>
    </source>
</evidence>
<dbReference type="SMART" id="SM00429">
    <property type="entry name" value="IPT"/>
    <property type="match status" value="1"/>
</dbReference>
<dbReference type="Proteomes" id="UP000287033">
    <property type="component" value="Unassembled WGS sequence"/>
</dbReference>
<reference evidence="14 15" key="1">
    <citation type="journal article" date="2018" name="Nat. Ecol. Evol.">
        <title>Shark genomes provide insights into elasmobranch evolution and the origin of vertebrates.</title>
        <authorList>
            <person name="Hara Y"/>
            <person name="Yamaguchi K"/>
            <person name="Onimaru K"/>
            <person name="Kadota M"/>
            <person name="Koyanagi M"/>
            <person name="Keeley SD"/>
            <person name="Tatsumi K"/>
            <person name="Tanaka K"/>
            <person name="Motone F"/>
            <person name="Kageyama Y"/>
            <person name="Nozu R"/>
            <person name="Adachi N"/>
            <person name="Nishimura O"/>
            <person name="Nakagawa R"/>
            <person name="Tanegashima C"/>
            <person name="Kiyatake I"/>
            <person name="Matsumoto R"/>
            <person name="Murakumo K"/>
            <person name="Nishida K"/>
            <person name="Terakita A"/>
            <person name="Kuratani S"/>
            <person name="Sato K"/>
            <person name="Hyodo S Kuraku.S."/>
        </authorList>
    </citation>
    <scope>NUCLEOTIDE SEQUENCE [LARGE SCALE GENOMIC DNA]</scope>
</reference>
<dbReference type="PROSITE" id="PS50254">
    <property type="entry name" value="REL_2"/>
    <property type="match status" value="1"/>
</dbReference>
<keyword evidence="8" id="KW-0010">Activator</keyword>
<sequence length="775" mass="85770">MDDTYSLGTRDGGNDFGQLDLNLLNTEAALSSYPAVGPFLAITEQPKQRGFRFRYGCEGPSHGGLPGASSEKNRKTYPTVKIFNYTGNAKIVVQLVTAKDPPKLHAHSLVGKQCTDDGVCIVQVGPKDMTAQFTNLGILHVTKKNVPDVLFDRLFNETYQRNPLDRKNFLNKAILSAQEAQQFRQESEQLAKEMDLSVVRLQFTAYLPDSDGMYTRPLESVISDPIFDSKAPNASNLKIVRMDKTSGCVTGGDEIYLLCDKVQKDDIQVRFYEDDDNGWEAYGDFGPTDVHRQFAIVFRTPRYWNIDIEKPITVFVQLKRKKDGETSEAKAFTYCPRVEDKEEVHRKRQKRLPHFSDHFGGAGSSGGATGFGGRGGGGGYNFNSIGFMNSFGNPHCTFQQGMQHSGGPQGCMELTTGQSLQPTTSSQHTAQNADSSSGEAHQFPTRSEQFLHLRALQITERTAQALLDYAITGDVRMLLAVQRHLTAIQDENGDTSLHLAIIHQQPLVVQQLLQVIVSIPGQSIINIPNDLRQTPLHLGVITQQHRIVELLLTAGANATILDRHGNSILHLALHRKDEKMVELLLEHVKPQALSKLMKMPDCNEWAFYCVAETDYLSHPVQVRDILLGETSKWKEGNRQLPERQQGSIASLGSETLGELNKVLNQEVSGSDWMKLAENLNLGSLTELLKSAKSPSKSLLDNFDISGGTIEQLVNALQCLGLKTAVNIIQKTETYKALQLSDAKQSVDSAYESGSQQVISSKDHLSPTTQTSDQKV</sequence>
<evidence type="ECO:0000313" key="15">
    <source>
        <dbReference type="Proteomes" id="UP000287033"/>
    </source>
</evidence>
<evidence type="ECO:0000256" key="7">
    <source>
        <dbReference type="ARBA" id="ARBA00023125"/>
    </source>
</evidence>
<keyword evidence="7" id="KW-0238">DNA-binding</keyword>
<dbReference type="PROSITE" id="PS01204">
    <property type="entry name" value="REL_1"/>
    <property type="match status" value="1"/>
</dbReference>
<dbReference type="SUPFAM" id="SSF48403">
    <property type="entry name" value="Ankyrin repeat"/>
    <property type="match status" value="1"/>
</dbReference>
<dbReference type="FunFam" id="2.60.40.10:FF:000046">
    <property type="entry name" value="Nuclear factor NF-kappa-B p105 subunit"/>
    <property type="match status" value="1"/>
</dbReference>
<keyword evidence="15" id="KW-1185">Reference proteome</keyword>
<dbReference type="OrthoDB" id="10254686at2759"/>